<dbReference type="InterPro" id="IPR050422">
    <property type="entry name" value="X-Pro_aminopeptidase_P"/>
</dbReference>
<organism evidence="6 7">
    <name type="scientific">Mesosutterella porci</name>
    <dbReference type="NCBI Taxonomy" id="2915351"/>
    <lineage>
        <taxon>Bacteria</taxon>
        <taxon>Pseudomonadati</taxon>
        <taxon>Pseudomonadota</taxon>
        <taxon>Betaproteobacteria</taxon>
        <taxon>Burkholderiales</taxon>
        <taxon>Sutterellaceae</taxon>
        <taxon>Mesosutterella</taxon>
    </lineage>
</organism>
<keyword evidence="7" id="KW-1185">Reference proteome</keyword>
<dbReference type="InterPro" id="IPR000994">
    <property type="entry name" value="Pept_M24"/>
</dbReference>
<dbReference type="InterPro" id="IPR000587">
    <property type="entry name" value="Creatinase_N"/>
</dbReference>
<keyword evidence="2" id="KW-0378">Hydrolase</keyword>
<feature type="domain" description="Peptidase M24 C-terminal" evidence="5">
    <location>
        <begin position="535"/>
        <end position="592"/>
    </location>
</feature>
<dbReference type="Pfam" id="PF16188">
    <property type="entry name" value="Peptidase_M24_C"/>
    <property type="match status" value="1"/>
</dbReference>
<evidence type="ECO:0000313" key="7">
    <source>
        <dbReference type="Proteomes" id="UP001297600"/>
    </source>
</evidence>
<dbReference type="Pfam" id="PF00557">
    <property type="entry name" value="Peptidase_M24"/>
    <property type="match status" value="1"/>
</dbReference>
<evidence type="ECO:0000313" key="6">
    <source>
        <dbReference type="EMBL" id="MCG5030338.1"/>
    </source>
</evidence>
<dbReference type="Pfam" id="PF16189">
    <property type="entry name" value="Creatinase_N_2"/>
    <property type="match status" value="1"/>
</dbReference>
<dbReference type="InterPro" id="IPR036005">
    <property type="entry name" value="Creatinase/aminopeptidase-like"/>
</dbReference>
<dbReference type="InterPro" id="IPR032416">
    <property type="entry name" value="Peptidase_M24_C"/>
</dbReference>
<dbReference type="Gene3D" id="3.40.350.10">
    <property type="entry name" value="Creatinase/prolidase N-terminal domain"/>
    <property type="match status" value="2"/>
</dbReference>
<comment type="caution">
    <text evidence="6">The sequence shown here is derived from an EMBL/GenBank/DDBJ whole genome shotgun (WGS) entry which is preliminary data.</text>
</comment>
<evidence type="ECO:0000259" key="5">
    <source>
        <dbReference type="Pfam" id="PF16188"/>
    </source>
</evidence>
<dbReference type="RefSeq" id="WP_237977988.1">
    <property type="nucleotide sequence ID" value="NZ_JAKNCT010000002.1"/>
</dbReference>
<accession>A0ABS9MQN1</accession>
<dbReference type="Proteomes" id="UP001297600">
    <property type="component" value="Unassembled WGS sequence"/>
</dbReference>
<reference evidence="6 7" key="1">
    <citation type="submission" date="2022-02" db="EMBL/GenBank/DDBJ databases">
        <title>Mesosutterella porci, a novel member of the family Sutterellaceae from pig feces.</title>
        <authorList>
            <person name="Wylensek D."/>
            <person name="Clavel T."/>
        </authorList>
    </citation>
    <scope>NUCLEOTIDE SEQUENCE [LARGE SCALE GENOMIC DNA]</scope>
    <source>
        <strain evidence="7">oilRF-744-wt-GAM-9</strain>
    </source>
</reference>
<keyword evidence="1" id="KW-0479">Metal-binding</keyword>
<feature type="domain" description="Peptidase M24" evidence="3">
    <location>
        <begin position="308"/>
        <end position="522"/>
    </location>
</feature>
<name>A0ABS9MQN1_9BURK</name>
<dbReference type="SUPFAM" id="SSF55920">
    <property type="entry name" value="Creatinase/aminopeptidase"/>
    <property type="match status" value="1"/>
</dbReference>
<dbReference type="EMBL" id="JAKNCT010000002">
    <property type="protein sequence ID" value="MCG5030338.1"/>
    <property type="molecule type" value="Genomic_DNA"/>
</dbReference>
<dbReference type="PANTHER" id="PTHR43763:SF6">
    <property type="entry name" value="XAA-PRO AMINOPEPTIDASE 1"/>
    <property type="match status" value="1"/>
</dbReference>
<dbReference type="SUPFAM" id="SSF53092">
    <property type="entry name" value="Creatinase/prolidase N-terminal domain"/>
    <property type="match status" value="1"/>
</dbReference>
<evidence type="ECO:0000259" key="3">
    <source>
        <dbReference type="Pfam" id="PF00557"/>
    </source>
</evidence>
<dbReference type="InterPro" id="IPR029149">
    <property type="entry name" value="Creatin/AminoP/Spt16_N"/>
</dbReference>
<dbReference type="Gene3D" id="3.90.230.10">
    <property type="entry name" value="Creatinase/methionine aminopeptidase superfamily"/>
    <property type="match status" value="1"/>
</dbReference>
<proteinExistence type="predicted"/>
<evidence type="ECO:0000259" key="4">
    <source>
        <dbReference type="Pfam" id="PF01321"/>
    </source>
</evidence>
<evidence type="ECO:0000256" key="2">
    <source>
        <dbReference type="ARBA" id="ARBA00022801"/>
    </source>
</evidence>
<evidence type="ECO:0000256" key="1">
    <source>
        <dbReference type="ARBA" id="ARBA00022723"/>
    </source>
</evidence>
<sequence length="594" mass="66041">MPESASRIAKLREHLVKQGLSAWISITSDPHASEYVPGRWAERAWLSGFTGSYGILVVTASEALLWTDSRYWVQASRQLEGSGIALMKLGAPGVRGWIEWLSENLASGSSAGISGESLPLELETKLREALDPRGIALRTDLNLAAEIWTDRPALPHSRIYENTLAPEPAGHKLERLRGELAKKGADAFATSALDEIGWLTNLRGSDVDYNPVFLSHLLVLKDQAFVFLNEDGLPAKLRPKLEAEGFCIRPYDAFRDSLRALPALRLFIDPSVISSTAAGAIGRQVEIIRGMSPIALLKTRKTKEEIRLIEETMKKDGAALCRFYAWLEEELARGRALTEMDVVRRLHEERSRESGYVSESFGTIAAVGPNAALPHYTPDEAHCSPLAGDTVLLIDSGAQYQSGTTDITRVTAIHRPPEALRKDYTAVLRAHLHLLDAYFPEGAYASQLDTFARAPLWETDADFGHGTGHGVGFFMNVHERPYSISPRSLPSEATRTVEGVVVSDEPGLYREGRWGIRIESLITPEVRSESEFGRFMGFRALTLCPIDTRLIVARMMKSEEIALLNRYHRQVREALLDRVEGKALDWLVKSTEWF</sequence>
<feature type="domain" description="Creatinase N-terminal" evidence="4">
    <location>
        <begin position="7"/>
        <end position="130"/>
    </location>
</feature>
<gene>
    <name evidence="6" type="ORF">MAF45_02570</name>
</gene>
<dbReference type="Pfam" id="PF01321">
    <property type="entry name" value="Creatinase_N"/>
    <property type="match status" value="1"/>
</dbReference>
<dbReference type="PANTHER" id="PTHR43763">
    <property type="entry name" value="XAA-PRO AMINOPEPTIDASE 1"/>
    <property type="match status" value="1"/>
</dbReference>
<protein>
    <submittedName>
        <fullName evidence="6">M24 family metallopeptidase</fullName>
    </submittedName>
</protein>